<sequence>MSPKVEFSAAHPKIGFCIWGNLHLRREKKENAARFASVEDDFANCAAHGSMKKTNLVGEDYGLGALHDGRRDCRADDEAFDLDDSCSRLGFRDLGEIATLMVVAMEVMYDGCHGSVAIGLVGLKVEKDGDVAVLKCHLNTTHLDWLPLMI</sequence>
<dbReference type="EMBL" id="CP144695">
    <property type="protein sequence ID" value="WVZ08278.1"/>
    <property type="molecule type" value="Genomic_DNA"/>
</dbReference>
<dbReference type="Proteomes" id="UP001374535">
    <property type="component" value="Chromosome 6"/>
</dbReference>
<gene>
    <name evidence="1" type="ORF">V8G54_021624</name>
</gene>
<organism evidence="1 2">
    <name type="scientific">Vigna mungo</name>
    <name type="common">Black gram</name>
    <name type="synonym">Phaseolus mungo</name>
    <dbReference type="NCBI Taxonomy" id="3915"/>
    <lineage>
        <taxon>Eukaryota</taxon>
        <taxon>Viridiplantae</taxon>
        <taxon>Streptophyta</taxon>
        <taxon>Embryophyta</taxon>
        <taxon>Tracheophyta</taxon>
        <taxon>Spermatophyta</taxon>
        <taxon>Magnoliopsida</taxon>
        <taxon>eudicotyledons</taxon>
        <taxon>Gunneridae</taxon>
        <taxon>Pentapetalae</taxon>
        <taxon>rosids</taxon>
        <taxon>fabids</taxon>
        <taxon>Fabales</taxon>
        <taxon>Fabaceae</taxon>
        <taxon>Papilionoideae</taxon>
        <taxon>50 kb inversion clade</taxon>
        <taxon>NPAAA clade</taxon>
        <taxon>indigoferoid/millettioid clade</taxon>
        <taxon>Phaseoleae</taxon>
        <taxon>Vigna</taxon>
    </lineage>
</organism>
<reference evidence="1 2" key="1">
    <citation type="journal article" date="2023" name="Life. Sci Alliance">
        <title>Evolutionary insights into 3D genome organization and epigenetic landscape of Vigna mungo.</title>
        <authorList>
            <person name="Junaid A."/>
            <person name="Singh B."/>
            <person name="Bhatia S."/>
        </authorList>
    </citation>
    <scope>NUCLEOTIDE SEQUENCE [LARGE SCALE GENOMIC DNA]</scope>
    <source>
        <strain evidence="1">Urdbean</strain>
    </source>
</reference>
<dbReference type="AlphaFoldDB" id="A0AAQ3NGF9"/>
<keyword evidence="2" id="KW-1185">Reference proteome</keyword>
<evidence type="ECO:0000313" key="2">
    <source>
        <dbReference type="Proteomes" id="UP001374535"/>
    </source>
</evidence>
<accession>A0AAQ3NGF9</accession>
<name>A0AAQ3NGF9_VIGMU</name>
<proteinExistence type="predicted"/>
<protein>
    <submittedName>
        <fullName evidence="1">Uncharacterized protein</fullName>
    </submittedName>
</protein>
<evidence type="ECO:0000313" key="1">
    <source>
        <dbReference type="EMBL" id="WVZ08278.1"/>
    </source>
</evidence>